<evidence type="ECO:0000259" key="2">
    <source>
        <dbReference type="Pfam" id="PF07883"/>
    </source>
</evidence>
<keyword evidence="1" id="KW-1133">Transmembrane helix</keyword>
<name>A0ABR6W3C0_9BACT</name>
<dbReference type="InterPro" id="IPR025363">
    <property type="entry name" value="DUF4267"/>
</dbReference>
<dbReference type="Gene3D" id="2.60.120.10">
    <property type="entry name" value="Jelly Rolls"/>
    <property type="match status" value="1"/>
</dbReference>
<accession>A0ABR6W3C0</accession>
<keyword evidence="4" id="KW-1185">Reference proteome</keyword>
<feature type="transmembrane region" description="Helical" evidence="1">
    <location>
        <begin position="77"/>
        <end position="97"/>
    </location>
</feature>
<dbReference type="PANTHER" id="PTHR36440:SF1">
    <property type="entry name" value="PUTATIVE (AFU_ORTHOLOGUE AFUA_8G07350)-RELATED"/>
    <property type="match status" value="1"/>
</dbReference>
<dbReference type="Pfam" id="PF14087">
    <property type="entry name" value="DUF4267"/>
    <property type="match status" value="1"/>
</dbReference>
<dbReference type="PANTHER" id="PTHR36440">
    <property type="entry name" value="PUTATIVE (AFU_ORTHOLOGUE AFUA_8G07350)-RELATED"/>
    <property type="match status" value="1"/>
</dbReference>
<dbReference type="InterPro" id="IPR053146">
    <property type="entry name" value="QDO-like"/>
</dbReference>
<dbReference type="InterPro" id="IPR011051">
    <property type="entry name" value="RmlC_Cupin_sf"/>
</dbReference>
<evidence type="ECO:0000313" key="4">
    <source>
        <dbReference type="Proteomes" id="UP000700732"/>
    </source>
</evidence>
<dbReference type="InterPro" id="IPR014710">
    <property type="entry name" value="RmlC-like_jellyroll"/>
</dbReference>
<dbReference type="Proteomes" id="UP000700732">
    <property type="component" value="Unassembled WGS sequence"/>
</dbReference>
<reference evidence="3 4" key="1">
    <citation type="submission" date="2019-06" db="EMBL/GenBank/DDBJ databases">
        <title>Spirosoma utsteinense sp. nov. isolated from Antarctic ice-free soils.</title>
        <authorList>
            <person name="Tahon G."/>
        </authorList>
    </citation>
    <scope>NUCLEOTIDE SEQUENCE [LARGE SCALE GENOMIC DNA]</scope>
    <source>
        <strain evidence="3 4">LMG 31447</strain>
    </source>
</reference>
<dbReference type="SUPFAM" id="SSF51182">
    <property type="entry name" value="RmlC-like cupins"/>
    <property type="match status" value="1"/>
</dbReference>
<dbReference type="Pfam" id="PF07883">
    <property type="entry name" value="Cupin_2"/>
    <property type="match status" value="1"/>
</dbReference>
<dbReference type="InterPro" id="IPR013096">
    <property type="entry name" value="Cupin_2"/>
</dbReference>
<protein>
    <submittedName>
        <fullName evidence="3">Quercetin dioxygenase-like cupin family protein</fullName>
    </submittedName>
</protein>
<sequence>MTTQRISFPVRLISLLIGLGLLFIGGRFLLAPELGEQGFGLNYKEPNYAFHSIKGIRDIFSGLIIVLLAWSQYRRPLFLTLLAGSLIPFADMLIVWHTPGSNLWAMLIHGGTVVTLWILCYFLGQSTPEIGMNPPESYGAYVKRISSASEGGDTILEFSILPGESTPWHYHQLFSETFEVLKGELTVGQGDQTLVLQEGQMATIQAGQKHFFNNLSGKESLVKVTVSPGNRDFEEALLISRGLAKDGLASESGTPKKLSDLALFIRLNDSHMVGLQKVAEPLFSFLDTRATKRGRLAYLKEKYADRW</sequence>
<feature type="transmembrane region" description="Helical" evidence="1">
    <location>
        <begin position="12"/>
        <end position="30"/>
    </location>
</feature>
<evidence type="ECO:0000256" key="1">
    <source>
        <dbReference type="SAM" id="Phobius"/>
    </source>
</evidence>
<keyword evidence="1" id="KW-0812">Transmembrane</keyword>
<dbReference type="CDD" id="cd02208">
    <property type="entry name" value="cupin_RmlC-like"/>
    <property type="match status" value="1"/>
</dbReference>
<feature type="transmembrane region" description="Helical" evidence="1">
    <location>
        <begin position="103"/>
        <end position="124"/>
    </location>
</feature>
<dbReference type="RefSeq" id="WP_186736905.1">
    <property type="nucleotide sequence ID" value="NZ_VFIA01000007.1"/>
</dbReference>
<feature type="domain" description="Cupin type-2" evidence="2">
    <location>
        <begin position="158"/>
        <end position="218"/>
    </location>
</feature>
<dbReference type="EMBL" id="VFIA01000007">
    <property type="protein sequence ID" value="MBC3791106.1"/>
    <property type="molecule type" value="Genomic_DNA"/>
</dbReference>
<evidence type="ECO:0000313" key="3">
    <source>
        <dbReference type="EMBL" id="MBC3791106.1"/>
    </source>
</evidence>
<gene>
    <name evidence="3" type="ORF">FH603_1604</name>
</gene>
<keyword evidence="1" id="KW-0472">Membrane</keyword>
<proteinExistence type="predicted"/>
<feature type="transmembrane region" description="Helical" evidence="1">
    <location>
        <begin position="50"/>
        <end position="70"/>
    </location>
</feature>
<organism evidence="3 4">
    <name type="scientific">Spirosoma utsteinense</name>
    <dbReference type="NCBI Taxonomy" id="2585773"/>
    <lineage>
        <taxon>Bacteria</taxon>
        <taxon>Pseudomonadati</taxon>
        <taxon>Bacteroidota</taxon>
        <taxon>Cytophagia</taxon>
        <taxon>Cytophagales</taxon>
        <taxon>Cytophagaceae</taxon>
        <taxon>Spirosoma</taxon>
    </lineage>
</organism>
<comment type="caution">
    <text evidence="3">The sequence shown here is derived from an EMBL/GenBank/DDBJ whole genome shotgun (WGS) entry which is preliminary data.</text>
</comment>